<protein>
    <submittedName>
        <fullName evidence="1">Uncharacterized protein</fullName>
    </submittedName>
</protein>
<proteinExistence type="predicted"/>
<organism evidence="1">
    <name type="scientific">Rhizophagus irregularis (strain DAOM 181602 / DAOM 197198 / MUCL 43194)</name>
    <name type="common">Arbuscular mycorrhizal fungus</name>
    <name type="synonym">Glomus intraradices</name>
    <dbReference type="NCBI Taxonomy" id="747089"/>
    <lineage>
        <taxon>Eukaryota</taxon>
        <taxon>Fungi</taxon>
        <taxon>Fungi incertae sedis</taxon>
        <taxon>Mucoromycota</taxon>
        <taxon>Glomeromycotina</taxon>
        <taxon>Glomeromycetes</taxon>
        <taxon>Glomerales</taxon>
        <taxon>Glomeraceae</taxon>
        <taxon>Rhizophagus</taxon>
    </lineage>
</organism>
<name>U9TDZ9_RHIID</name>
<dbReference type="EMBL" id="KI291725">
    <property type="protein sequence ID" value="ESA06365.1"/>
    <property type="molecule type" value="Genomic_DNA"/>
</dbReference>
<dbReference type="HOGENOM" id="CLU_3107582_0_0_1"/>
<accession>U9TDZ9</accession>
<evidence type="ECO:0000313" key="1">
    <source>
        <dbReference type="EMBL" id="ESA06365.1"/>
    </source>
</evidence>
<sequence length="51" mass="6207">MVSDLNWEIPISMRKKKILAIEREKYEFNENPRNAIWRSCSSDTRMKSIYQ</sequence>
<dbReference type="AlphaFoldDB" id="U9TDZ9"/>
<gene>
    <name evidence="1" type="ORF">GLOINDRAFT_34283</name>
</gene>
<reference evidence="1" key="1">
    <citation type="submission" date="2013-07" db="EMBL/GenBank/DDBJ databases">
        <title>The genome of an arbuscular mycorrhizal fungus provides insights into the evolution of the oldest plant symbiosis.</title>
        <authorList>
            <consortium name="DOE Joint Genome Institute"/>
            <person name="Tisserant E."/>
            <person name="Malbreil M."/>
            <person name="Kuo A."/>
            <person name="Kohler A."/>
            <person name="Symeonidi A."/>
            <person name="Balestrini R."/>
            <person name="Charron P."/>
            <person name="Duensing N."/>
            <person name="Frei-dit-Frey N."/>
            <person name="Gianinazzi-Pearson V."/>
            <person name="Gilbert B."/>
            <person name="Handa Y."/>
            <person name="Hijri M."/>
            <person name="Kaul R."/>
            <person name="Kawaguchi M."/>
            <person name="Krajinski F."/>
            <person name="Lammers P."/>
            <person name="Lapierre D."/>
            <person name="Masclaux F.G."/>
            <person name="Murat C."/>
            <person name="Morin E."/>
            <person name="Ndikumana S."/>
            <person name="Pagni M."/>
            <person name="Petitpierre D."/>
            <person name="Requena N."/>
            <person name="Rosikiewicz P."/>
            <person name="Riley R."/>
            <person name="Saito K."/>
            <person name="San Clemente H."/>
            <person name="Shapiro H."/>
            <person name="van Tuinen D."/>
            <person name="Becard G."/>
            <person name="Bonfante P."/>
            <person name="Paszkowski U."/>
            <person name="Shachar-Hill Y."/>
            <person name="Young J.P."/>
            <person name="Sanders I.R."/>
            <person name="Henrissat B."/>
            <person name="Rensing S.A."/>
            <person name="Grigoriev I.V."/>
            <person name="Corradi N."/>
            <person name="Roux C."/>
            <person name="Martin F."/>
        </authorList>
    </citation>
    <scope>NUCLEOTIDE SEQUENCE</scope>
    <source>
        <strain evidence="1">DAOM 197198</strain>
    </source>
</reference>